<organism evidence="1 2">
    <name type="scientific">Goodea atripinnis</name>
    <dbReference type="NCBI Taxonomy" id="208336"/>
    <lineage>
        <taxon>Eukaryota</taxon>
        <taxon>Metazoa</taxon>
        <taxon>Chordata</taxon>
        <taxon>Craniata</taxon>
        <taxon>Vertebrata</taxon>
        <taxon>Euteleostomi</taxon>
        <taxon>Actinopterygii</taxon>
        <taxon>Neopterygii</taxon>
        <taxon>Teleostei</taxon>
        <taxon>Neoteleostei</taxon>
        <taxon>Acanthomorphata</taxon>
        <taxon>Ovalentaria</taxon>
        <taxon>Atherinomorphae</taxon>
        <taxon>Cyprinodontiformes</taxon>
        <taxon>Goodeidae</taxon>
        <taxon>Goodea</taxon>
    </lineage>
</organism>
<gene>
    <name evidence="1" type="ORF">GOODEAATRI_032374</name>
</gene>
<evidence type="ECO:0000313" key="2">
    <source>
        <dbReference type="Proteomes" id="UP001476798"/>
    </source>
</evidence>
<evidence type="ECO:0000313" key="1">
    <source>
        <dbReference type="EMBL" id="MEQ2173463.1"/>
    </source>
</evidence>
<comment type="caution">
    <text evidence="1">The sequence shown here is derived from an EMBL/GenBank/DDBJ whole genome shotgun (WGS) entry which is preliminary data.</text>
</comment>
<keyword evidence="2" id="KW-1185">Reference proteome</keyword>
<reference evidence="1 2" key="1">
    <citation type="submission" date="2021-06" db="EMBL/GenBank/DDBJ databases">
        <authorList>
            <person name="Palmer J.M."/>
        </authorList>
    </citation>
    <scope>NUCLEOTIDE SEQUENCE [LARGE SCALE GENOMIC DNA]</scope>
    <source>
        <strain evidence="1 2">GA_2019</strain>
        <tissue evidence="1">Muscle</tissue>
    </source>
</reference>
<dbReference type="Proteomes" id="UP001476798">
    <property type="component" value="Unassembled WGS sequence"/>
</dbReference>
<accession>A0ABV0NQ35</accession>
<protein>
    <submittedName>
        <fullName evidence="1">Uncharacterized protein</fullName>
    </submittedName>
</protein>
<dbReference type="EMBL" id="JAHRIO010045974">
    <property type="protein sequence ID" value="MEQ2173463.1"/>
    <property type="molecule type" value="Genomic_DNA"/>
</dbReference>
<proteinExistence type="predicted"/>
<sequence length="131" mass="14185">MFPHGPDEGILMPQHRLFPVRKKGTKVHLRDEDLCIREPVMSYPQSRLQGTRLTPARHEGVGGVVFFPVGATTFGVSGGGVISFPSKICCSSSMVKSMMDEVESLDREEEPVEVATGLGRAKVETIALGST</sequence>
<name>A0ABV0NQ35_9TELE</name>